<keyword evidence="2" id="KW-1185">Reference proteome</keyword>
<gene>
    <name evidence="1" type="ORF">NM688_g9286</name>
</gene>
<reference evidence="1" key="1">
    <citation type="submission" date="2022-07" db="EMBL/GenBank/DDBJ databases">
        <title>Genome Sequence of Phlebia brevispora.</title>
        <authorList>
            <person name="Buettner E."/>
        </authorList>
    </citation>
    <scope>NUCLEOTIDE SEQUENCE</scope>
    <source>
        <strain evidence="1">MPL23</strain>
    </source>
</reference>
<comment type="caution">
    <text evidence="1">The sequence shown here is derived from an EMBL/GenBank/DDBJ whole genome shotgun (WGS) entry which is preliminary data.</text>
</comment>
<name>A0ACC1RKU9_9APHY</name>
<sequence>MDTFTAHKVYREQLGKRSQGVPLWFPEPEKKQVVARGAVGRPGGEIQIGDVGYFDEGRFVRILNVTAERVKGDDIEGPPNGEPPLTYNKCLEGIFPDTLQPGLHGYGISNIIKVALQASAYVQLPLYQTSGKRLTEGLSSPRYGGVVPAGARAGFEFMANSTEGAMLLLPGHAHLVKIATNSVFRQYIRQHHDSWVQHAKNLGFEPKPEDIVLVSGTMKTSNWTVASFKQIHRSAGANLSGSLQPAGSVGFSLQLSHQTPYLSDYRSGPSLLPGETLSEDQCVFVRIYMIRYRPLFLPPKIIEAGAGPHELPRHDDDDGPSGGDARIVSEPESNFHYAPLSTVIDYILEGQHYPDADAAIACEDDITEMLGSEQWPDDLKRHLEENPPDVYVDPETKLGALSLVTAIQRTREASVRRNMPVEGDDEHVSESTASLSRGLNPLSYGDLFLPRAPPNVRTVKWPHVALIDNSAEGNPVSSIALSPDGVHVATGMEDGN</sequence>
<evidence type="ECO:0000313" key="1">
    <source>
        <dbReference type="EMBL" id="KAJ3519549.1"/>
    </source>
</evidence>
<protein>
    <submittedName>
        <fullName evidence="1">Uncharacterized protein</fullName>
    </submittedName>
</protein>
<accession>A0ACC1RKU9</accession>
<dbReference type="Proteomes" id="UP001148662">
    <property type="component" value="Unassembled WGS sequence"/>
</dbReference>
<dbReference type="EMBL" id="JANHOG010002831">
    <property type="protein sequence ID" value="KAJ3519549.1"/>
    <property type="molecule type" value="Genomic_DNA"/>
</dbReference>
<proteinExistence type="predicted"/>
<organism evidence="1 2">
    <name type="scientific">Phlebia brevispora</name>
    <dbReference type="NCBI Taxonomy" id="194682"/>
    <lineage>
        <taxon>Eukaryota</taxon>
        <taxon>Fungi</taxon>
        <taxon>Dikarya</taxon>
        <taxon>Basidiomycota</taxon>
        <taxon>Agaricomycotina</taxon>
        <taxon>Agaricomycetes</taxon>
        <taxon>Polyporales</taxon>
        <taxon>Meruliaceae</taxon>
        <taxon>Phlebia</taxon>
    </lineage>
</organism>
<evidence type="ECO:0000313" key="2">
    <source>
        <dbReference type="Proteomes" id="UP001148662"/>
    </source>
</evidence>